<dbReference type="PANTHER" id="PTHR32322:SF2">
    <property type="entry name" value="EAMA DOMAIN-CONTAINING PROTEIN"/>
    <property type="match status" value="1"/>
</dbReference>
<feature type="transmembrane region" description="Helical" evidence="7">
    <location>
        <begin position="49"/>
        <end position="65"/>
    </location>
</feature>
<feature type="transmembrane region" description="Helical" evidence="7">
    <location>
        <begin position="20"/>
        <end position="43"/>
    </location>
</feature>
<dbReference type="PANTHER" id="PTHR32322">
    <property type="entry name" value="INNER MEMBRANE TRANSPORTER"/>
    <property type="match status" value="1"/>
</dbReference>
<dbReference type="InterPro" id="IPR050638">
    <property type="entry name" value="AA-Vitamin_Transporters"/>
</dbReference>
<dbReference type="Gene3D" id="1.10.3730.20">
    <property type="match status" value="1"/>
</dbReference>
<evidence type="ECO:0000256" key="4">
    <source>
        <dbReference type="ARBA" id="ARBA00022989"/>
    </source>
</evidence>
<reference evidence="9 10" key="1">
    <citation type="journal article" date="2019" name="Nat. Microbiol.">
        <title>Mediterranean grassland soil C-N compound turnover is dependent on rainfall and depth, and is mediated by genomically divergent microorganisms.</title>
        <authorList>
            <person name="Diamond S."/>
            <person name="Andeer P.F."/>
            <person name="Li Z."/>
            <person name="Crits-Christoph A."/>
            <person name="Burstein D."/>
            <person name="Anantharaman K."/>
            <person name="Lane K.R."/>
            <person name="Thomas B.C."/>
            <person name="Pan C."/>
            <person name="Northen T.R."/>
            <person name="Banfield J.F."/>
        </authorList>
    </citation>
    <scope>NUCLEOTIDE SEQUENCE [LARGE SCALE GENOMIC DNA]</scope>
    <source>
        <strain evidence="9">NP_3</strain>
    </source>
</reference>
<gene>
    <name evidence="9" type="ORF">E6H00_13915</name>
</gene>
<feature type="transmembrane region" description="Helical" evidence="7">
    <location>
        <begin position="164"/>
        <end position="184"/>
    </location>
</feature>
<dbReference type="Proteomes" id="UP000318509">
    <property type="component" value="Unassembled WGS sequence"/>
</dbReference>
<feature type="domain" description="EamA" evidence="8">
    <location>
        <begin position="168"/>
        <end position="301"/>
    </location>
</feature>
<evidence type="ECO:0000256" key="5">
    <source>
        <dbReference type="ARBA" id="ARBA00023136"/>
    </source>
</evidence>
<evidence type="ECO:0000256" key="6">
    <source>
        <dbReference type="SAM" id="MobiDB-lite"/>
    </source>
</evidence>
<sequence>MRPFRLGRWRLPDLGAAPYAALIVAVLAWGLSNVAARFLLVYLPPLDVVTLRYSIAACLFAPILVRLRRLRCPWSDLGWMALIGLFGVGGFNLPVTLGTQWLPAGTVGLLVATEPISIALIAVIVLRERVSWALPAGIALAAAGVTSLVGGQALGAPVPGDAGVFVRGAGLVLLGAASWAVYAVAVRPFTAKYGPVTSTGLTTMLGTLPLLAGWNTALLDRAAHLGGAAWGSLVFLGGVCTVLSTVFWNYGTAKTSAARAGPWLYLVPLTSVLGGHLALGEQISASTMAGGAMIVAGVAITQFQPHGGRSGPRRMPSTGQGGAVPGAIDTSRRGQDNESAGPGPLFPRAGR</sequence>
<feature type="transmembrane region" description="Helical" evidence="7">
    <location>
        <begin position="138"/>
        <end position="158"/>
    </location>
</feature>
<comment type="similarity">
    <text evidence="2">Belongs to the EamA transporter family.</text>
</comment>
<evidence type="ECO:0000256" key="3">
    <source>
        <dbReference type="ARBA" id="ARBA00022692"/>
    </source>
</evidence>
<keyword evidence="5 7" id="KW-0472">Membrane</keyword>
<feature type="domain" description="EamA" evidence="8">
    <location>
        <begin position="20"/>
        <end position="147"/>
    </location>
</feature>
<comment type="caution">
    <text evidence="9">The sequence shown here is derived from an EMBL/GenBank/DDBJ whole genome shotgun (WGS) entry which is preliminary data.</text>
</comment>
<evidence type="ECO:0000313" key="9">
    <source>
        <dbReference type="EMBL" id="TMI88056.1"/>
    </source>
</evidence>
<accession>A0A537JXX6</accession>
<dbReference type="InterPro" id="IPR037185">
    <property type="entry name" value="EmrE-like"/>
</dbReference>
<feature type="transmembrane region" description="Helical" evidence="7">
    <location>
        <begin position="196"/>
        <end position="217"/>
    </location>
</feature>
<proteinExistence type="inferred from homology"/>
<organism evidence="9 10">
    <name type="scientific">Candidatus Segetimicrobium genomatis</name>
    <dbReference type="NCBI Taxonomy" id="2569760"/>
    <lineage>
        <taxon>Bacteria</taxon>
        <taxon>Bacillati</taxon>
        <taxon>Candidatus Sysuimicrobiota</taxon>
        <taxon>Candidatus Sysuimicrobiia</taxon>
        <taxon>Candidatus Sysuimicrobiales</taxon>
        <taxon>Candidatus Segetimicrobiaceae</taxon>
        <taxon>Candidatus Segetimicrobium</taxon>
    </lineage>
</organism>
<feature type="transmembrane region" description="Helical" evidence="7">
    <location>
        <begin position="77"/>
        <end position="95"/>
    </location>
</feature>
<keyword evidence="3 7" id="KW-0812">Transmembrane</keyword>
<dbReference type="InterPro" id="IPR000620">
    <property type="entry name" value="EamA_dom"/>
</dbReference>
<evidence type="ECO:0000259" key="8">
    <source>
        <dbReference type="Pfam" id="PF00892"/>
    </source>
</evidence>
<name>A0A537JXX6_9BACT</name>
<evidence type="ECO:0000256" key="2">
    <source>
        <dbReference type="ARBA" id="ARBA00007362"/>
    </source>
</evidence>
<keyword evidence="4 7" id="KW-1133">Transmembrane helix</keyword>
<dbReference type="Pfam" id="PF00892">
    <property type="entry name" value="EamA"/>
    <property type="match status" value="2"/>
</dbReference>
<comment type="subcellular location">
    <subcellularLocation>
        <location evidence="1">Membrane</location>
        <topology evidence="1">Multi-pass membrane protein</topology>
    </subcellularLocation>
</comment>
<dbReference type="EMBL" id="VBAK01000146">
    <property type="protein sequence ID" value="TMI88056.1"/>
    <property type="molecule type" value="Genomic_DNA"/>
</dbReference>
<feature type="region of interest" description="Disordered" evidence="6">
    <location>
        <begin position="305"/>
        <end position="351"/>
    </location>
</feature>
<evidence type="ECO:0000256" key="7">
    <source>
        <dbReference type="SAM" id="Phobius"/>
    </source>
</evidence>
<feature type="transmembrane region" description="Helical" evidence="7">
    <location>
        <begin position="101"/>
        <end position="126"/>
    </location>
</feature>
<evidence type="ECO:0000256" key="1">
    <source>
        <dbReference type="ARBA" id="ARBA00004141"/>
    </source>
</evidence>
<dbReference type="AlphaFoldDB" id="A0A537JXX6"/>
<protein>
    <submittedName>
        <fullName evidence="9">EamA/RhaT family transporter</fullName>
    </submittedName>
</protein>
<feature type="transmembrane region" description="Helical" evidence="7">
    <location>
        <begin position="229"/>
        <end position="250"/>
    </location>
</feature>
<dbReference type="SUPFAM" id="SSF103481">
    <property type="entry name" value="Multidrug resistance efflux transporter EmrE"/>
    <property type="match status" value="2"/>
</dbReference>
<dbReference type="GO" id="GO:0016020">
    <property type="term" value="C:membrane"/>
    <property type="evidence" value="ECO:0007669"/>
    <property type="project" value="UniProtKB-SubCell"/>
</dbReference>
<evidence type="ECO:0000313" key="10">
    <source>
        <dbReference type="Proteomes" id="UP000318509"/>
    </source>
</evidence>